<dbReference type="InterPro" id="IPR014710">
    <property type="entry name" value="RmlC-like_jellyroll"/>
</dbReference>
<dbReference type="PROSITE" id="PS50042">
    <property type="entry name" value="CNMP_BINDING_3"/>
    <property type="match status" value="1"/>
</dbReference>
<dbReference type="InterPro" id="IPR000595">
    <property type="entry name" value="cNMP-bd_dom"/>
</dbReference>
<dbReference type="PRINTS" id="PR00103">
    <property type="entry name" value="CAMPKINASE"/>
</dbReference>
<dbReference type="SUPFAM" id="SSF51206">
    <property type="entry name" value="cAMP-binding domain-like"/>
    <property type="match status" value="1"/>
</dbReference>
<proteinExistence type="predicted"/>
<dbReference type="EMBL" id="BMXG01000008">
    <property type="protein sequence ID" value="GHC00210.1"/>
    <property type="molecule type" value="Genomic_DNA"/>
</dbReference>
<protein>
    <recommendedName>
        <fullName evidence="5">FHA domain-containing protein</fullName>
    </recommendedName>
</protein>
<dbReference type="AlphaFoldDB" id="A0A8J3DB87"/>
<dbReference type="RefSeq" id="WP_189513684.1">
    <property type="nucleotide sequence ID" value="NZ_BMXG01000008.1"/>
</dbReference>
<dbReference type="InterPro" id="IPR000253">
    <property type="entry name" value="FHA_dom"/>
</dbReference>
<dbReference type="Pfam" id="PF00498">
    <property type="entry name" value="FHA"/>
    <property type="match status" value="1"/>
</dbReference>
<evidence type="ECO:0008006" key="5">
    <source>
        <dbReference type="Google" id="ProtNLM"/>
    </source>
</evidence>
<dbReference type="InterPro" id="IPR018490">
    <property type="entry name" value="cNMP-bd_dom_sf"/>
</dbReference>
<dbReference type="CDD" id="cd00060">
    <property type="entry name" value="FHA"/>
    <property type="match status" value="1"/>
</dbReference>
<gene>
    <name evidence="3" type="ORF">GCM10007047_15600</name>
</gene>
<organism evidence="3 4">
    <name type="scientific">Cerasicoccus arenae</name>
    <dbReference type="NCBI Taxonomy" id="424488"/>
    <lineage>
        <taxon>Bacteria</taxon>
        <taxon>Pseudomonadati</taxon>
        <taxon>Verrucomicrobiota</taxon>
        <taxon>Opitutia</taxon>
        <taxon>Puniceicoccales</taxon>
        <taxon>Cerasicoccaceae</taxon>
        <taxon>Cerasicoccus</taxon>
    </lineage>
</organism>
<comment type="caution">
    <text evidence="3">The sequence shown here is derived from an EMBL/GenBank/DDBJ whole genome shotgun (WGS) entry which is preliminary data.</text>
</comment>
<sequence>MERRRYVAGSVIFRQGDESQDVYRIVTGTVQVGITQQSGGNLILATLSEEDIFGEMAMIDESPRSATVTALEDCDVEVMAPADFTANFFNNPVVMAPYLSCLIDRVRTSNEKIYDLSQKLAERSQSMRPTIPQRSQSSLFGTGLALLPKTPLAQRTLPKPRVPISKFPYRIGRSGTTGPDILQKNDLSLVNVDPSQVAKSHISIEQEDGAIWVRDRKTRRGTIVNGKRLHLDNGSLVCRLSRKTNEIILGDEKSPAVYELRML</sequence>
<dbReference type="CDD" id="cd00038">
    <property type="entry name" value="CAP_ED"/>
    <property type="match status" value="1"/>
</dbReference>
<dbReference type="InterPro" id="IPR008984">
    <property type="entry name" value="SMAD_FHA_dom_sf"/>
</dbReference>
<reference evidence="3" key="1">
    <citation type="journal article" date="2014" name="Int. J. Syst. Evol. Microbiol.">
        <title>Complete genome sequence of Corynebacterium casei LMG S-19264T (=DSM 44701T), isolated from a smear-ripened cheese.</title>
        <authorList>
            <consortium name="US DOE Joint Genome Institute (JGI-PGF)"/>
            <person name="Walter F."/>
            <person name="Albersmeier A."/>
            <person name="Kalinowski J."/>
            <person name="Ruckert C."/>
        </authorList>
    </citation>
    <scope>NUCLEOTIDE SEQUENCE</scope>
    <source>
        <strain evidence="3">KCTC 12870</strain>
    </source>
</reference>
<dbReference type="Gene3D" id="2.60.120.10">
    <property type="entry name" value="Jelly Rolls"/>
    <property type="match status" value="1"/>
</dbReference>
<reference evidence="3" key="2">
    <citation type="submission" date="2020-09" db="EMBL/GenBank/DDBJ databases">
        <authorList>
            <person name="Sun Q."/>
            <person name="Kim S."/>
        </authorList>
    </citation>
    <scope>NUCLEOTIDE SEQUENCE</scope>
    <source>
        <strain evidence="3">KCTC 12870</strain>
    </source>
</reference>
<dbReference type="Proteomes" id="UP000642829">
    <property type="component" value="Unassembled WGS sequence"/>
</dbReference>
<dbReference type="PANTHER" id="PTHR23011">
    <property type="entry name" value="CYCLIC NUCLEOTIDE-BINDING DOMAIN CONTAINING PROTEIN"/>
    <property type="match status" value="1"/>
</dbReference>
<dbReference type="SMART" id="SM00100">
    <property type="entry name" value="cNMP"/>
    <property type="match status" value="1"/>
</dbReference>
<accession>A0A8J3DB87</accession>
<feature type="domain" description="Cyclic nucleotide-binding" evidence="2">
    <location>
        <begin position="1"/>
        <end position="84"/>
    </location>
</feature>
<dbReference type="SUPFAM" id="SSF49879">
    <property type="entry name" value="SMAD/FHA domain"/>
    <property type="match status" value="1"/>
</dbReference>
<dbReference type="Pfam" id="PF00027">
    <property type="entry name" value="cNMP_binding"/>
    <property type="match status" value="1"/>
</dbReference>
<name>A0A8J3DB87_9BACT</name>
<dbReference type="PROSITE" id="PS50006">
    <property type="entry name" value="FHA_DOMAIN"/>
    <property type="match status" value="1"/>
</dbReference>
<evidence type="ECO:0000259" key="2">
    <source>
        <dbReference type="PROSITE" id="PS50042"/>
    </source>
</evidence>
<feature type="domain" description="FHA" evidence="1">
    <location>
        <begin position="169"/>
        <end position="229"/>
    </location>
</feature>
<dbReference type="Gene3D" id="2.60.200.20">
    <property type="match status" value="1"/>
</dbReference>
<evidence type="ECO:0000259" key="1">
    <source>
        <dbReference type="PROSITE" id="PS50006"/>
    </source>
</evidence>
<evidence type="ECO:0000313" key="3">
    <source>
        <dbReference type="EMBL" id="GHC00210.1"/>
    </source>
</evidence>
<dbReference type="PANTHER" id="PTHR23011:SF28">
    <property type="entry name" value="CYCLIC NUCLEOTIDE-BINDING DOMAIN CONTAINING PROTEIN"/>
    <property type="match status" value="1"/>
</dbReference>
<keyword evidence="4" id="KW-1185">Reference proteome</keyword>
<evidence type="ECO:0000313" key="4">
    <source>
        <dbReference type="Proteomes" id="UP000642829"/>
    </source>
</evidence>
<dbReference type="PROSITE" id="PS00889">
    <property type="entry name" value="CNMP_BINDING_2"/>
    <property type="match status" value="1"/>
</dbReference>
<dbReference type="InterPro" id="IPR018488">
    <property type="entry name" value="cNMP-bd_CS"/>
</dbReference>